<name>A0A3Q9BJ39_9LACT</name>
<evidence type="ECO:0000256" key="1">
    <source>
        <dbReference type="ARBA" id="ARBA00022801"/>
    </source>
</evidence>
<reference evidence="5" key="1">
    <citation type="submission" date="2018-12" db="EMBL/GenBank/DDBJ databases">
        <title>Complete genome sequencing of Jeotgalibaca sp. H21T32.</title>
        <authorList>
            <person name="Bae J.-W."/>
            <person name="Lee S.-Y."/>
        </authorList>
    </citation>
    <scope>NUCLEOTIDE SEQUENCE [LARGE SCALE GENOMIC DNA]</scope>
    <source>
        <strain evidence="5">H21T32</strain>
    </source>
</reference>
<dbReference type="SUPFAM" id="SSF51445">
    <property type="entry name" value="(Trans)glycosidases"/>
    <property type="match status" value="1"/>
</dbReference>
<dbReference type="AlphaFoldDB" id="A0A3Q9BJ39"/>
<keyword evidence="5" id="KW-1185">Reference proteome</keyword>
<dbReference type="GO" id="GO:0004565">
    <property type="term" value="F:beta-galactosidase activity"/>
    <property type="evidence" value="ECO:0007669"/>
    <property type="project" value="InterPro"/>
</dbReference>
<dbReference type="EMBL" id="CP034465">
    <property type="protein sequence ID" value="AZP03556.1"/>
    <property type="molecule type" value="Genomic_DNA"/>
</dbReference>
<dbReference type="Gene3D" id="3.20.20.80">
    <property type="entry name" value="Glycosidases"/>
    <property type="match status" value="1"/>
</dbReference>
<evidence type="ECO:0000256" key="2">
    <source>
        <dbReference type="ARBA" id="ARBA00023295"/>
    </source>
</evidence>
<organism evidence="4 5">
    <name type="scientific">Jeotgalibaca ciconiae</name>
    <dbReference type="NCBI Taxonomy" id="2496265"/>
    <lineage>
        <taxon>Bacteria</taxon>
        <taxon>Bacillati</taxon>
        <taxon>Bacillota</taxon>
        <taxon>Bacilli</taxon>
        <taxon>Lactobacillales</taxon>
        <taxon>Carnobacteriaceae</taxon>
        <taxon>Jeotgalibaca</taxon>
    </lineage>
</organism>
<dbReference type="InterPro" id="IPR013529">
    <property type="entry name" value="Glyco_hydro_42_N"/>
</dbReference>
<dbReference type="Pfam" id="PF02449">
    <property type="entry name" value="Glyco_hydro_42"/>
    <property type="match status" value="1"/>
</dbReference>
<dbReference type="GO" id="GO:0005975">
    <property type="term" value="P:carbohydrate metabolic process"/>
    <property type="evidence" value="ECO:0007669"/>
    <property type="project" value="InterPro"/>
</dbReference>
<feature type="domain" description="Glycoside hydrolase family 42 N-terminal" evidence="3">
    <location>
        <begin position="329"/>
        <end position="493"/>
    </location>
</feature>
<protein>
    <recommendedName>
        <fullName evidence="3">Glycoside hydrolase family 42 N-terminal domain-containing protein</fullName>
    </recommendedName>
</protein>
<dbReference type="InterPro" id="IPR017853">
    <property type="entry name" value="GH"/>
</dbReference>
<evidence type="ECO:0000313" key="5">
    <source>
        <dbReference type="Proteomes" id="UP000273326"/>
    </source>
</evidence>
<accession>A0A3Q9BJ39</accession>
<evidence type="ECO:0000313" key="4">
    <source>
        <dbReference type="EMBL" id="AZP03556.1"/>
    </source>
</evidence>
<keyword evidence="2" id="KW-0326">Glycosidase</keyword>
<proteinExistence type="predicted"/>
<dbReference type="RefSeq" id="WP_126108647.1">
    <property type="nucleotide sequence ID" value="NZ_CP034465.1"/>
</dbReference>
<evidence type="ECO:0000259" key="3">
    <source>
        <dbReference type="Pfam" id="PF02449"/>
    </source>
</evidence>
<gene>
    <name evidence="4" type="ORF">EJN90_02095</name>
</gene>
<dbReference type="Proteomes" id="UP000273326">
    <property type="component" value="Chromosome"/>
</dbReference>
<sequence>MSEIFMKEKIVTLNEEPTILFSKEIHQEEMAHKGIAVRIHNKSPYSLTLDMKFISSEKKTLTISFNILPSTDVTVPIPFLYLNSQTLFPKRTKGRLRMMVNGTPMRKDEVKEIVLSSRACHIERQIILKEIALTNQVKEGHIHDPEVLIDQFGQWKNKEWEGKTIHEENLRDKLNQHLQFTSRSEEKEYSADQSNWFRVEKKDGKWYFIDPENKPFLSIGMDCVRPSVDCFVDPVYPFLPEDDRENTKMIDYCQKNLELIFGKEWRSKWDELIIGYLRKWGINTIGNWSDFDFIQKAKIPYVLPLDVYSEVGYPSTKAKIFRDFPDVFSPEFEKNTKIYANALNSFKDDPMLIGYFMRNEPEWAFEYDVLLAEELFGLKEQTYTKQAFIAYLESKYTSIEDLSKAWKLEAVSNFDAVFTDEIKKKLHTEAAQEDLHQFSKEMIRQYVSIPAQACKKIDEHHLNLGMRYAYIANESMLAGSENFDVFSINCYQEDPTDKINQVAELTGLPVMIGEFHFGALDKGLSSTGIKGCLTQKDRALAYNYYFEKAALHPNFIGAHYFSLYDQSCLGRFDGENYQFGFLDICSNAYEEFTKEITVSNENLLAIHMEEHAINIKRPSFIPPIYC</sequence>
<dbReference type="GO" id="GO:0009341">
    <property type="term" value="C:beta-galactosidase complex"/>
    <property type="evidence" value="ECO:0007669"/>
    <property type="project" value="InterPro"/>
</dbReference>
<keyword evidence="1" id="KW-0378">Hydrolase</keyword>
<dbReference type="OrthoDB" id="9760450at2"/>
<dbReference type="KEGG" id="jeh:EJN90_02095"/>